<evidence type="ECO:0000256" key="1">
    <source>
        <dbReference type="SAM" id="Phobius"/>
    </source>
</evidence>
<accession>A0ABT8KAS1</accession>
<keyword evidence="1" id="KW-0472">Membrane</keyword>
<organism evidence="2 3">
    <name type="scientific">Leifsonia williamsii</name>
    <dbReference type="NCBI Taxonomy" id="3035919"/>
    <lineage>
        <taxon>Bacteria</taxon>
        <taxon>Bacillati</taxon>
        <taxon>Actinomycetota</taxon>
        <taxon>Actinomycetes</taxon>
        <taxon>Micrococcales</taxon>
        <taxon>Microbacteriaceae</taxon>
        <taxon>Leifsonia</taxon>
    </lineage>
</organism>
<protein>
    <recommendedName>
        <fullName evidence="4">DUF4064 domain-containing protein</fullName>
    </recommendedName>
</protein>
<feature type="transmembrane region" description="Helical" evidence="1">
    <location>
        <begin position="58"/>
        <end position="79"/>
    </location>
</feature>
<evidence type="ECO:0008006" key="4">
    <source>
        <dbReference type="Google" id="ProtNLM"/>
    </source>
</evidence>
<feature type="transmembrane region" description="Helical" evidence="1">
    <location>
        <begin position="12"/>
        <end position="38"/>
    </location>
</feature>
<keyword evidence="1" id="KW-0812">Transmembrane</keyword>
<keyword evidence="3" id="KW-1185">Reference proteome</keyword>
<dbReference type="EMBL" id="JAROCF010000001">
    <property type="protein sequence ID" value="MDN4614152.1"/>
    <property type="molecule type" value="Genomic_DNA"/>
</dbReference>
<reference evidence="2" key="1">
    <citation type="submission" date="2023-06" db="EMBL/GenBank/DDBJ databases">
        <title>MT1 and MT2 Draft Genomes of Novel Species.</title>
        <authorList>
            <person name="Venkateswaran K."/>
        </authorList>
    </citation>
    <scope>NUCLEOTIDE SEQUENCE</scope>
    <source>
        <strain evidence="2">F6_8S_P_1B</strain>
    </source>
</reference>
<keyword evidence="1" id="KW-1133">Transmembrane helix</keyword>
<dbReference type="Proteomes" id="UP001174208">
    <property type="component" value="Unassembled WGS sequence"/>
</dbReference>
<feature type="transmembrane region" description="Helical" evidence="1">
    <location>
        <begin position="91"/>
        <end position="124"/>
    </location>
</feature>
<dbReference type="RefSeq" id="WP_301210606.1">
    <property type="nucleotide sequence ID" value="NZ_JAROCF010000001.1"/>
</dbReference>
<comment type="caution">
    <text evidence="2">The sequence shown here is derived from an EMBL/GenBank/DDBJ whole genome shotgun (WGS) entry which is preliminary data.</text>
</comment>
<gene>
    <name evidence="2" type="ORF">P5G50_06765</name>
</gene>
<proteinExistence type="predicted"/>
<evidence type="ECO:0000313" key="3">
    <source>
        <dbReference type="Proteomes" id="UP001174208"/>
    </source>
</evidence>
<sequence length="131" mass="13221">MRRNSVATHSGVASVVTLWALTAVAVVTGVVTGTVAGYRADEAAGAPAGAAVDDVSALSAASWVLVVSALVTFVAAMIVTVRRARGTNVRAVAPVLLIVVGAVASVFLLGAAVVSVAGLVWLVVTMLRRRR</sequence>
<name>A0ABT8KAS1_9MICO</name>
<evidence type="ECO:0000313" key="2">
    <source>
        <dbReference type="EMBL" id="MDN4614152.1"/>
    </source>
</evidence>
<dbReference type="PRINTS" id="PR00173">
    <property type="entry name" value="EDTRNSPORT"/>
</dbReference>